<feature type="transmembrane region" description="Helical" evidence="1">
    <location>
        <begin position="72"/>
        <end position="91"/>
    </location>
</feature>
<name>A0ABY9E935_9GAMM</name>
<keyword evidence="1" id="KW-1133">Transmembrane helix</keyword>
<dbReference type="Proteomes" id="UP001321520">
    <property type="component" value="Chromosome"/>
</dbReference>
<feature type="transmembrane region" description="Helical" evidence="1">
    <location>
        <begin position="12"/>
        <end position="33"/>
    </location>
</feature>
<evidence type="ECO:0000313" key="3">
    <source>
        <dbReference type="Proteomes" id="UP001321520"/>
    </source>
</evidence>
<reference evidence="2 3" key="1">
    <citation type="submission" date="2022-05" db="EMBL/GenBank/DDBJ databases">
        <title>Microbulbifer sp. nov., isolated from sponge.</title>
        <authorList>
            <person name="Gao L."/>
        </authorList>
    </citation>
    <scope>NUCLEOTIDE SEQUENCE [LARGE SCALE GENOMIC DNA]</scope>
    <source>
        <strain evidence="2 3">MI-G</strain>
    </source>
</reference>
<gene>
    <name evidence="2" type="ORF">M8T91_13780</name>
</gene>
<feature type="transmembrane region" description="Helical" evidence="1">
    <location>
        <begin position="45"/>
        <end position="65"/>
    </location>
</feature>
<dbReference type="EMBL" id="CP098023">
    <property type="protein sequence ID" value="WKD48955.1"/>
    <property type="molecule type" value="Genomic_DNA"/>
</dbReference>
<feature type="transmembrane region" description="Helical" evidence="1">
    <location>
        <begin position="103"/>
        <end position="121"/>
    </location>
</feature>
<accession>A0ABY9E935</accession>
<keyword evidence="1" id="KW-0812">Transmembrane</keyword>
<dbReference type="RefSeq" id="WP_301414740.1">
    <property type="nucleotide sequence ID" value="NZ_CP098023.1"/>
</dbReference>
<keyword evidence="3" id="KW-1185">Reference proteome</keyword>
<sequence length="129" mass="14946">MEDTTRVKYLPIALKVIGLFFIFGVYPMMRLAWPPGYGWVPPYQQFQIIGLAIYATLGVCLIFAARNIATNIGLIWYTIWVNLICGTTMFVMELANRTGEVNWSLNIFVQYFIVGILWYLMPRHTKDLQ</sequence>
<evidence type="ECO:0000313" key="2">
    <source>
        <dbReference type="EMBL" id="WKD48955.1"/>
    </source>
</evidence>
<evidence type="ECO:0000256" key="1">
    <source>
        <dbReference type="SAM" id="Phobius"/>
    </source>
</evidence>
<evidence type="ECO:0008006" key="4">
    <source>
        <dbReference type="Google" id="ProtNLM"/>
    </source>
</evidence>
<dbReference type="Pfam" id="PF20337">
    <property type="entry name" value="DUF6632"/>
    <property type="match status" value="1"/>
</dbReference>
<proteinExistence type="predicted"/>
<protein>
    <recommendedName>
        <fullName evidence="4">DUF1761 domain-containing protein</fullName>
    </recommendedName>
</protein>
<keyword evidence="1" id="KW-0472">Membrane</keyword>
<organism evidence="2 3">
    <name type="scientific">Microbulbifer spongiae</name>
    <dbReference type="NCBI Taxonomy" id="2944933"/>
    <lineage>
        <taxon>Bacteria</taxon>
        <taxon>Pseudomonadati</taxon>
        <taxon>Pseudomonadota</taxon>
        <taxon>Gammaproteobacteria</taxon>
        <taxon>Cellvibrionales</taxon>
        <taxon>Microbulbiferaceae</taxon>
        <taxon>Microbulbifer</taxon>
    </lineage>
</organism>
<dbReference type="InterPro" id="IPR046572">
    <property type="entry name" value="DUF6632"/>
</dbReference>